<proteinExistence type="predicted"/>
<dbReference type="Proteomes" id="UP000076482">
    <property type="component" value="Unassembled WGS sequence"/>
</dbReference>
<gene>
    <name evidence="1" type="ORF">B4088_0625</name>
</gene>
<reference evidence="1 2" key="1">
    <citation type="submission" date="2015-09" db="EMBL/GenBank/DDBJ databases">
        <title>Bacillus cereus food isolates.</title>
        <authorList>
            <person name="Boekhorst J."/>
        </authorList>
    </citation>
    <scope>NUCLEOTIDE SEQUENCE [LARGE SCALE GENOMIC DNA]</scope>
    <source>
        <strain evidence="1 2">B4088</strain>
    </source>
</reference>
<evidence type="ECO:0000313" key="1">
    <source>
        <dbReference type="EMBL" id="KZD72164.1"/>
    </source>
</evidence>
<dbReference type="PATRIC" id="fig|1396.535.peg.4378"/>
<dbReference type="EMBL" id="LJKE01000015">
    <property type="protein sequence ID" value="KZD72164.1"/>
    <property type="molecule type" value="Genomic_DNA"/>
</dbReference>
<accession>A0A161TAI7</accession>
<dbReference type="AlphaFoldDB" id="A0A161TAI7"/>
<dbReference type="RefSeq" id="WP_063259845.1">
    <property type="nucleotide sequence ID" value="NZ_LJKE01000015.1"/>
</dbReference>
<sequence length="213" mass="24984">MLFQHFLSIQQADSYLKRCAWVGLIDPTGTDVPWFVDWLKKNTMKGIVLMPFQAYEEESQQKKWIIAIPSTLVGWKMVRKKVRDIEEDMIPMFKTEEKVEWLKSGIRIVCSTTIRYEMKSEWDIACDTESNNRAIQGSFQPSDRELRGVLLAEKNYRDLMWIEFKESKNGNNAVYEELEKYAANLDWDMSAPDKCHYYAKGNVKENGNEEVTN</sequence>
<evidence type="ECO:0000313" key="2">
    <source>
        <dbReference type="Proteomes" id="UP000076482"/>
    </source>
</evidence>
<name>A0A161TAI7_BACCE</name>
<organism evidence="1 2">
    <name type="scientific">Bacillus cereus</name>
    <dbReference type="NCBI Taxonomy" id="1396"/>
    <lineage>
        <taxon>Bacteria</taxon>
        <taxon>Bacillati</taxon>
        <taxon>Bacillota</taxon>
        <taxon>Bacilli</taxon>
        <taxon>Bacillales</taxon>
        <taxon>Bacillaceae</taxon>
        <taxon>Bacillus</taxon>
        <taxon>Bacillus cereus group</taxon>
    </lineage>
</organism>
<comment type="caution">
    <text evidence="1">The sequence shown here is derived from an EMBL/GenBank/DDBJ whole genome shotgun (WGS) entry which is preliminary data.</text>
</comment>
<protein>
    <submittedName>
        <fullName evidence="1">Uncharacterized protein</fullName>
    </submittedName>
</protein>